<dbReference type="FunFam" id="1.20.5.1500:FF:000001">
    <property type="entry name" value="Nucleosome assembly protein 1-like 1"/>
    <property type="match status" value="1"/>
</dbReference>
<comment type="subcellular location">
    <subcellularLocation>
        <location evidence="1">Bud neck</location>
    </subcellularLocation>
</comment>
<dbReference type="SUPFAM" id="SSF143113">
    <property type="entry name" value="NAP-like"/>
    <property type="match status" value="1"/>
</dbReference>
<dbReference type="GO" id="GO:0006607">
    <property type="term" value="P:NLS-bearing protein import into nucleus"/>
    <property type="evidence" value="ECO:0007669"/>
    <property type="project" value="EnsemblFungi"/>
</dbReference>
<evidence type="ECO:0008006" key="7">
    <source>
        <dbReference type="Google" id="ProtNLM"/>
    </source>
</evidence>
<dbReference type="Gene3D" id="3.30.1120.90">
    <property type="entry name" value="Nucleosome assembly protein"/>
    <property type="match status" value="1"/>
</dbReference>
<feature type="compositionally biased region" description="Acidic residues" evidence="4">
    <location>
        <begin position="354"/>
        <end position="388"/>
    </location>
</feature>
<dbReference type="EMBL" id="KV454433">
    <property type="protein sequence ID" value="ODQ79111.1"/>
    <property type="molecule type" value="Genomic_DNA"/>
</dbReference>
<dbReference type="GO" id="GO:0032968">
    <property type="term" value="P:positive regulation of transcription elongation by RNA polymerase II"/>
    <property type="evidence" value="ECO:0007669"/>
    <property type="project" value="EnsemblFungi"/>
</dbReference>
<dbReference type="GO" id="GO:0032174">
    <property type="term" value="C:cellular bud neck septin collar"/>
    <property type="evidence" value="ECO:0007669"/>
    <property type="project" value="EnsemblFungi"/>
</dbReference>
<dbReference type="FunFam" id="3.30.1120.90:FF:000003">
    <property type="entry name" value="Nucleosome assembly protein"/>
    <property type="match status" value="1"/>
</dbReference>
<dbReference type="GO" id="GO:0006337">
    <property type="term" value="P:nucleosome disassembly"/>
    <property type="evidence" value="ECO:0007669"/>
    <property type="project" value="EnsemblFungi"/>
</dbReference>
<dbReference type="GO" id="GO:1990317">
    <property type="term" value="C:Gin4 complex"/>
    <property type="evidence" value="ECO:0007669"/>
    <property type="project" value="EnsemblFungi"/>
</dbReference>
<dbReference type="GO" id="GO:0007117">
    <property type="term" value="P:budding cell bud growth"/>
    <property type="evidence" value="ECO:0007669"/>
    <property type="project" value="EnsemblFungi"/>
</dbReference>
<protein>
    <recommendedName>
        <fullName evidence="7">Nucleosome assembly protein</fullName>
    </recommendedName>
</protein>
<feature type="compositionally biased region" description="Basic and acidic residues" evidence="4">
    <location>
        <begin position="1"/>
        <end position="10"/>
    </location>
</feature>
<evidence type="ECO:0000256" key="1">
    <source>
        <dbReference type="ARBA" id="ARBA00004266"/>
    </source>
</evidence>
<dbReference type="GO" id="GO:0042802">
    <property type="term" value="F:identical protein binding"/>
    <property type="evidence" value="ECO:0007669"/>
    <property type="project" value="EnsemblFungi"/>
</dbReference>
<dbReference type="PANTHER" id="PTHR11875">
    <property type="entry name" value="TESTIS-SPECIFIC Y-ENCODED PROTEIN"/>
    <property type="match status" value="1"/>
</dbReference>
<dbReference type="GeneID" id="30148698"/>
<feature type="region of interest" description="Disordered" evidence="4">
    <location>
        <begin position="1"/>
        <end position="44"/>
    </location>
</feature>
<dbReference type="GO" id="GO:0006334">
    <property type="term" value="P:nucleosome assembly"/>
    <property type="evidence" value="ECO:0007669"/>
    <property type="project" value="EnsemblFungi"/>
</dbReference>
<dbReference type="GO" id="GO:0042274">
    <property type="term" value="P:ribosomal small subunit biogenesis"/>
    <property type="evidence" value="ECO:0007669"/>
    <property type="project" value="EnsemblFungi"/>
</dbReference>
<dbReference type="OrthoDB" id="27325at2759"/>
<feature type="compositionally biased region" description="Acidic residues" evidence="4">
    <location>
        <begin position="307"/>
        <end position="318"/>
    </location>
</feature>
<name>A0A1E3QN60_9ASCO</name>
<comment type="similarity">
    <text evidence="2 3">Belongs to the nucleosome assembly protein (NAP) family.</text>
</comment>
<dbReference type="GO" id="GO:0031116">
    <property type="term" value="P:positive regulation of microtubule polymerization"/>
    <property type="evidence" value="ECO:0007669"/>
    <property type="project" value="EnsemblFungi"/>
</dbReference>
<dbReference type="GO" id="GO:0042393">
    <property type="term" value="F:histone binding"/>
    <property type="evidence" value="ECO:0007669"/>
    <property type="project" value="EnsemblFungi"/>
</dbReference>
<proteinExistence type="inferred from homology"/>
<gene>
    <name evidence="5" type="ORF">BABINDRAFT_171893</name>
</gene>
<evidence type="ECO:0000256" key="4">
    <source>
        <dbReference type="SAM" id="MobiDB-lite"/>
    </source>
</evidence>
<keyword evidence="6" id="KW-1185">Reference proteome</keyword>
<dbReference type="InterPro" id="IPR002164">
    <property type="entry name" value="NAP_family"/>
</dbReference>
<dbReference type="STRING" id="984486.A0A1E3QN60"/>
<feature type="compositionally biased region" description="Polar residues" evidence="4">
    <location>
        <begin position="11"/>
        <end position="39"/>
    </location>
</feature>
<evidence type="ECO:0000313" key="6">
    <source>
        <dbReference type="Proteomes" id="UP000094336"/>
    </source>
</evidence>
<dbReference type="Gene3D" id="1.20.5.1500">
    <property type="match status" value="1"/>
</dbReference>
<feature type="region of interest" description="Disordered" evidence="4">
    <location>
        <begin position="292"/>
        <end position="318"/>
    </location>
</feature>
<accession>A0A1E3QN60</accession>
<dbReference type="RefSeq" id="XP_018984439.1">
    <property type="nucleotide sequence ID" value="XM_019130845.1"/>
</dbReference>
<evidence type="ECO:0000256" key="2">
    <source>
        <dbReference type="ARBA" id="ARBA00009947"/>
    </source>
</evidence>
<sequence length="403" mass="46071">MSEPINKRNDISSAPTPQNTPASVTNSYLRSQPPTVSTITEEDGNDVSALMNNPALMSMIQGKLSSLVGQDSGYVEQLPKAVKNRVGGLKAIQQQQMQLEAEFQKELLELEKKYFKKYEPLYVRRKEIVVGDAEPTAEEIAEGRALLEDEEDDKIEEVKEEEEEVKGVPGFWLTALLNLQTVAETITERDSDVLDFVTDIRMEYLESPGFKLIFEFNAEKNPFFTNKTLSKSYYYQAELGYSGDFVYDHAEGDVINWTSSDKNVTLIIERRKQRNKHTKQTRTIEKLTPTESFFNFFDPPKPPTEKGDDEEDFDEDDEDLEARLELDYQLGEEIKDRLIPRAIDWFTGEAVDFQSEDEFDEEDFSGDDDQDDDDDSDEDEESDDEEGEAAGKTKQQPPECKQS</sequence>
<dbReference type="GO" id="GO:0000511">
    <property type="term" value="F:H2A-H2B histone complex chaperone activity"/>
    <property type="evidence" value="ECO:0007669"/>
    <property type="project" value="EnsemblFungi"/>
</dbReference>
<dbReference type="AlphaFoldDB" id="A0A1E3QN60"/>
<feature type="region of interest" description="Disordered" evidence="4">
    <location>
        <begin position="349"/>
        <end position="403"/>
    </location>
</feature>
<evidence type="ECO:0000313" key="5">
    <source>
        <dbReference type="EMBL" id="ODQ79111.1"/>
    </source>
</evidence>
<evidence type="ECO:0000256" key="3">
    <source>
        <dbReference type="RuleBase" id="RU003876"/>
    </source>
</evidence>
<feature type="compositionally biased region" description="Polar residues" evidence="4">
    <location>
        <begin position="393"/>
        <end position="403"/>
    </location>
</feature>
<dbReference type="InterPro" id="IPR037231">
    <property type="entry name" value="NAP-like_sf"/>
</dbReference>
<dbReference type="GO" id="GO:0005634">
    <property type="term" value="C:nucleus"/>
    <property type="evidence" value="ECO:0007669"/>
    <property type="project" value="InterPro"/>
</dbReference>
<organism evidence="5 6">
    <name type="scientific">Babjeviella inositovora NRRL Y-12698</name>
    <dbReference type="NCBI Taxonomy" id="984486"/>
    <lineage>
        <taxon>Eukaryota</taxon>
        <taxon>Fungi</taxon>
        <taxon>Dikarya</taxon>
        <taxon>Ascomycota</taxon>
        <taxon>Saccharomycotina</taxon>
        <taxon>Pichiomycetes</taxon>
        <taxon>Serinales incertae sedis</taxon>
        <taxon>Babjeviella</taxon>
    </lineage>
</organism>
<reference evidence="6" key="1">
    <citation type="submission" date="2016-05" db="EMBL/GenBank/DDBJ databases">
        <title>Comparative genomics of biotechnologically important yeasts.</title>
        <authorList>
            <consortium name="DOE Joint Genome Institute"/>
            <person name="Riley R."/>
            <person name="Haridas S."/>
            <person name="Wolfe K.H."/>
            <person name="Lopes M.R."/>
            <person name="Hittinger C.T."/>
            <person name="Goker M."/>
            <person name="Salamov A."/>
            <person name="Wisecaver J."/>
            <person name="Long T.M."/>
            <person name="Aerts A.L."/>
            <person name="Barry K."/>
            <person name="Choi C."/>
            <person name="Clum A."/>
            <person name="Coughlan A.Y."/>
            <person name="Deshpande S."/>
            <person name="Douglass A.P."/>
            <person name="Hanson S.J."/>
            <person name="Klenk H.-P."/>
            <person name="Labutti K."/>
            <person name="Lapidus A."/>
            <person name="Lindquist E."/>
            <person name="Lipzen A."/>
            <person name="Meier-Kolthoff J.P."/>
            <person name="Ohm R.A."/>
            <person name="Otillar R.P."/>
            <person name="Pangilinan J."/>
            <person name="Peng Y."/>
            <person name="Rokas A."/>
            <person name="Rosa C.A."/>
            <person name="Scheuner C."/>
            <person name="Sibirny A.A."/>
            <person name="Slot J.C."/>
            <person name="Stielow J.B."/>
            <person name="Sun H."/>
            <person name="Kurtzman C.P."/>
            <person name="Blackwell M."/>
            <person name="Grigoriev I.V."/>
            <person name="Jeffries T.W."/>
        </authorList>
    </citation>
    <scope>NUCLEOTIDE SEQUENCE [LARGE SCALE GENOMIC DNA]</scope>
    <source>
        <strain evidence="6">NRRL Y-12698</strain>
    </source>
</reference>
<dbReference type="GO" id="GO:0008047">
    <property type="term" value="F:enzyme activator activity"/>
    <property type="evidence" value="ECO:0007669"/>
    <property type="project" value="EnsemblFungi"/>
</dbReference>
<dbReference type="GO" id="GO:0098841">
    <property type="term" value="P:protein localization to cell division site after cytokinesis"/>
    <property type="evidence" value="ECO:0007669"/>
    <property type="project" value="EnsemblFungi"/>
</dbReference>
<dbReference type="GO" id="GO:0051082">
    <property type="term" value="F:unfolded protein binding"/>
    <property type="evidence" value="ECO:0007669"/>
    <property type="project" value="EnsemblFungi"/>
</dbReference>
<dbReference type="GO" id="GO:0030332">
    <property type="term" value="F:cyclin binding"/>
    <property type="evidence" value="ECO:0007669"/>
    <property type="project" value="EnsemblFungi"/>
</dbReference>
<dbReference type="Pfam" id="PF00956">
    <property type="entry name" value="NAP"/>
    <property type="match status" value="1"/>
</dbReference>
<dbReference type="Proteomes" id="UP000094336">
    <property type="component" value="Unassembled WGS sequence"/>
</dbReference>